<proteinExistence type="predicted"/>
<comment type="caution">
    <text evidence="2">The sequence shown here is derived from an EMBL/GenBank/DDBJ whole genome shotgun (WGS) entry which is preliminary data.</text>
</comment>
<protein>
    <submittedName>
        <fullName evidence="2">Helix-turn-helix transcriptional regulator</fullName>
    </submittedName>
</protein>
<gene>
    <name evidence="2" type="ORF">ACFQGH_11640</name>
</gene>
<dbReference type="Proteomes" id="UP001596312">
    <property type="component" value="Unassembled WGS sequence"/>
</dbReference>
<name>A0ABD5V2V3_9EURY</name>
<dbReference type="AlphaFoldDB" id="A0ABD5V2V3"/>
<evidence type="ECO:0000313" key="2">
    <source>
        <dbReference type="EMBL" id="MFC6905843.1"/>
    </source>
</evidence>
<sequence length="107" mass="12359">MNELTGFQRDMLLVIAGLDEPNGLEVNDHLQNYYETEILHGRLYPNLDELVDRGLVNKGQHDLRTNKYELSNHGKKEVELNLKWRLSCIPNEIIDRANSLDPDSQNS</sequence>
<feature type="domain" description="Transcription regulator PadR N-terminal" evidence="1">
    <location>
        <begin position="13"/>
        <end position="79"/>
    </location>
</feature>
<dbReference type="InterPro" id="IPR036390">
    <property type="entry name" value="WH_DNA-bd_sf"/>
</dbReference>
<dbReference type="InterPro" id="IPR005149">
    <property type="entry name" value="Tscrpt_reg_PadR_N"/>
</dbReference>
<evidence type="ECO:0000259" key="1">
    <source>
        <dbReference type="Pfam" id="PF03551"/>
    </source>
</evidence>
<dbReference type="EMBL" id="JBHSXQ010000003">
    <property type="protein sequence ID" value="MFC6905843.1"/>
    <property type="molecule type" value="Genomic_DNA"/>
</dbReference>
<keyword evidence="3" id="KW-1185">Reference proteome</keyword>
<organism evidence="2 3">
    <name type="scientific">Halalkalicoccus tibetensis</name>
    <dbReference type="NCBI Taxonomy" id="175632"/>
    <lineage>
        <taxon>Archaea</taxon>
        <taxon>Methanobacteriati</taxon>
        <taxon>Methanobacteriota</taxon>
        <taxon>Stenosarchaea group</taxon>
        <taxon>Halobacteria</taxon>
        <taxon>Halobacteriales</taxon>
        <taxon>Halococcaceae</taxon>
        <taxon>Halalkalicoccus</taxon>
    </lineage>
</organism>
<dbReference type="Pfam" id="PF03551">
    <property type="entry name" value="PadR"/>
    <property type="match status" value="1"/>
</dbReference>
<accession>A0ABD5V2V3</accession>
<dbReference type="InterPro" id="IPR036388">
    <property type="entry name" value="WH-like_DNA-bd_sf"/>
</dbReference>
<dbReference type="Gene3D" id="1.10.10.10">
    <property type="entry name" value="Winged helix-like DNA-binding domain superfamily/Winged helix DNA-binding domain"/>
    <property type="match status" value="1"/>
</dbReference>
<reference evidence="2 3" key="1">
    <citation type="journal article" date="2019" name="Int. J. Syst. Evol. Microbiol.">
        <title>The Global Catalogue of Microorganisms (GCM) 10K type strain sequencing project: providing services to taxonomists for standard genome sequencing and annotation.</title>
        <authorList>
            <consortium name="The Broad Institute Genomics Platform"/>
            <consortium name="The Broad Institute Genome Sequencing Center for Infectious Disease"/>
            <person name="Wu L."/>
            <person name="Ma J."/>
        </authorList>
    </citation>
    <scope>NUCLEOTIDE SEQUENCE [LARGE SCALE GENOMIC DNA]</scope>
    <source>
        <strain evidence="2 3">CGMCC 1.3240</strain>
    </source>
</reference>
<evidence type="ECO:0000313" key="3">
    <source>
        <dbReference type="Proteomes" id="UP001596312"/>
    </source>
</evidence>
<dbReference type="RefSeq" id="WP_340604373.1">
    <property type="nucleotide sequence ID" value="NZ_JBBMXV010000003.1"/>
</dbReference>
<dbReference type="SUPFAM" id="SSF46785">
    <property type="entry name" value="Winged helix' DNA-binding domain"/>
    <property type="match status" value="1"/>
</dbReference>